<dbReference type="InterPro" id="IPR013766">
    <property type="entry name" value="Thioredoxin_domain"/>
</dbReference>
<organism evidence="7 8">
    <name type="scientific">Paenibacillus larvae subsp. larvae</name>
    <dbReference type="NCBI Taxonomy" id="147375"/>
    <lineage>
        <taxon>Bacteria</taxon>
        <taxon>Bacillati</taxon>
        <taxon>Bacillota</taxon>
        <taxon>Bacilli</taxon>
        <taxon>Bacillales</taxon>
        <taxon>Paenibacillaceae</taxon>
        <taxon>Paenibacillus</taxon>
    </lineage>
</organism>
<keyword evidence="5" id="KW-0676">Redox-active center</keyword>
<keyword evidence="4" id="KW-1015">Disulfide bond</keyword>
<dbReference type="AlphaFoldDB" id="A0A2L1U7E9"/>
<dbReference type="PROSITE" id="PS51352">
    <property type="entry name" value="THIOREDOXIN_2"/>
    <property type="match status" value="1"/>
</dbReference>
<name>A0A2L1U7E9_9BACL</name>
<dbReference type="Gene3D" id="3.40.30.10">
    <property type="entry name" value="Glutaredoxin"/>
    <property type="match status" value="1"/>
</dbReference>
<dbReference type="GO" id="GO:0016491">
    <property type="term" value="F:oxidoreductase activity"/>
    <property type="evidence" value="ECO:0007669"/>
    <property type="project" value="UniProtKB-KW"/>
</dbReference>
<dbReference type="RefSeq" id="WP_104932870.1">
    <property type="nucleotide sequence ID" value="NZ_CP019656.1"/>
</dbReference>
<evidence type="ECO:0000256" key="1">
    <source>
        <dbReference type="ARBA" id="ARBA00005791"/>
    </source>
</evidence>
<geneLocation type="plasmid" evidence="7">
    <name>unnamed1</name>
</geneLocation>
<dbReference type="PANTHER" id="PTHR13887">
    <property type="entry name" value="GLUTATHIONE S-TRANSFERASE KAPPA"/>
    <property type="match status" value="1"/>
</dbReference>
<dbReference type="Proteomes" id="UP000239833">
    <property type="component" value="Plasmid unnamed1"/>
</dbReference>
<evidence type="ECO:0000313" key="8">
    <source>
        <dbReference type="Proteomes" id="UP000239833"/>
    </source>
</evidence>
<accession>A0A2L1U7E9</accession>
<evidence type="ECO:0000256" key="2">
    <source>
        <dbReference type="ARBA" id="ARBA00022729"/>
    </source>
</evidence>
<dbReference type="PANTHER" id="PTHR13887:SF14">
    <property type="entry name" value="DISULFIDE BOND FORMATION PROTEIN D"/>
    <property type="match status" value="1"/>
</dbReference>
<dbReference type="InterPro" id="IPR036249">
    <property type="entry name" value="Thioredoxin-like_sf"/>
</dbReference>
<comment type="similarity">
    <text evidence="1">Belongs to the thioredoxin family. DsbA subfamily.</text>
</comment>
<keyword evidence="2" id="KW-0732">Signal</keyword>
<keyword evidence="7" id="KW-0614">Plasmid</keyword>
<protein>
    <submittedName>
        <fullName evidence="7">Putative disulfide bond formation protein</fullName>
    </submittedName>
</protein>
<reference evidence="8" key="1">
    <citation type="submission" date="2017-02" db="EMBL/GenBank/DDBJ databases">
        <title>Delineation of Paenibacillus larvae strains originating from foulbrood outbreaks.</title>
        <authorList>
            <person name="Beims H."/>
            <person name="Bunk B."/>
            <person name="Sproeer C."/>
            <person name="Mohr K.I."/>
            <person name="Pradella S."/>
            <person name="Guenther G."/>
            <person name="Rohde M."/>
            <person name="von der Ohe W."/>
            <person name="Steinert M."/>
        </authorList>
    </citation>
    <scope>NUCLEOTIDE SEQUENCE [LARGE SCALE GENOMIC DNA]</scope>
    <source>
        <strain evidence="8">Eric_III</strain>
        <plasmid evidence="8">Plasmid unnamed1</plasmid>
    </source>
</reference>
<evidence type="ECO:0000256" key="4">
    <source>
        <dbReference type="ARBA" id="ARBA00023157"/>
    </source>
</evidence>
<evidence type="ECO:0000313" key="7">
    <source>
        <dbReference type="EMBL" id="AVF28857.1"/>
    </source>
</evidence>
<feature type="domain" description="Thioredoxin" evidence="6">
    <location>
        <begin position="26"/>
        <end position="224"/>
    </location>
</feature>
<dbReference type="EMBL" id="CP019656">
    <property type="protein sequence ID" value="AVF28857.1"/>
    <property type="molecule type" value="Genomic_DNA"/>
</dbReference>
<evidence type="ECO:0000259" key="6">
    <source>
        <dbReference type="PROSITE" id="PS51352"/>
    </source>
</evidence>
<dbReference type="InterPro" id="IPR012336">
    <property type="entry name" value="Thioredoxin-like_fold"/>
</dbReference>
<sequence length="227" mass="25988" precursor="true">MKKKTRILLGITTLIIVFASITLIQLSGHREKEAANLNTAKNKVLEDFNYDKQPVKGSKDAPVKIVEFTDYKCSSCKRWTENVLPQLEKEYIQKGKAAVYILDYPFLAPDSKLAALAGETLYQQNHEFFEIYHKLMMENQKKDKSEWITKDFILNLVKEGIPDVDLQQFEKDLDAGTYLPQIKKDKEIGKELGIPGTPTVFVNGVEAEKVDYETLKTLIEQELIEVK</sequence>
<dbReference type="Pfam" id="PF13462">
    <property type="entry name" value="Thioredoxin_4"/>
    <property type="match status" value="1"/>
</dbReference>
<gene>
    <name evidence="7" type="ORF">ERICIII_04854</name>
</gene>
<evidence type="ECO:0000256" key="3">
    <source>
        <dbReference type="ARBA" id="ARBA00023002"/>
    </source>
</evidence>
<keyword evidence="3" id="KW-0560">Oxidoreductase</keyword>
<dbReference type="SUPFAM" id="SSF52833">
    <property type="entry name" value="Thioredoxin-like"/>
    <property type="match status" value="1"/>
</dbReference>
<evidence type="ECO:0000256" key="5">
    <source>
        <dbReference type="ARBA" id="ARBA00023284"/>
    </source>
</evidence>
<proteinExistence type="inferred from homology"/>